<dbReference type="EMBL" id="CP000588">
    <property type="protein sequence ID" value="ABO97375.1"/>
    <property type="molecule type" value="Genomic_DNA"/>
</dbReference>
<keyword evidence="2" id="KW-0732">Signal</keyword>
<dbReference type="AlphaFoldDB" id="A4S134"/>
<dbReference type="RefSeq" id="XP_001419082.1">
    <property type="nucleotide sequence ID" value="XM_001419045.1"/>
</dbReference>
<feature type="signal peptide" evidence="2">
    <location>
        <begin position="1"/>
        <end position="28"/>
    </location>
</feature>
<keyword evidence="4" id="KW-1185">Reference proteome</keyword>
<dbReference type="GeneID" id="5003348"/>
<evidence type="ECO:0000256" key="1">
    <source>
        <dbReference type="SAM" id="MobiDB-lite"/>
    </source>
</evidence>
<dbReference type="KEGG" id="olu:OSTLU_32959"/>
<feature type="compositionally biased region" description="Basic residues" evidence="1">
    <location>
        <begin position="130"/>
        <end position="145"/>
    </location>
</feature>
<dbReference type="Proteomes" id="UP000001568">
    <property type="component" value="Chromosome 8"/>
</dbReference>
<evidence type="ECO:0000313" key="3">
    <source>
        <dbReference type="EMBL" id="ABO97375.1"/>
    </source>
</evidence>
<reference evidence="3 4" key="1">
    <citation type="journal article" date="2007" name="Proc. Natl. Acad. Sci. U.S.A.">
        <title>The tiny eukaryote Ostreococcus provides genomic insights into the paradox of plankton speciation.</title>
        <authorList>
            <person name="Palenik B."/>
            <person name="Grimwood J."/>
            <person name="Aerts A."/>
            <person name="Rouze P."/>
            <person name="Salamov A."/>
            <person name="Putnam N."/>
            <person name="Dupont C."/>
            <person name="Jorgensen R."/>
            <person name="Derelle E."/>
            <person name="Rombauts S."/>
            <person name="Zhou K."/>
            <person name="Otillar R."/>
            <person name="Merchant S.S."/>
            <person name="Podell S."/>
            <person name="Gaasterland T."/>
            <person name="Napoli C."/>
            <person name="Gendler K."/>
            <person name="Manuell A."/>
            <person name="Tai V."/>
            <person name="Vallon O."/>
            <person name="Piganeau G."/>
            <person name="Jancek S."/>
            <person name="Heijde M."/>
            <person name="Jabbari K."/>
            <person name="Bowler C."/>
            <person name="Lohr M."/>
            <person name="Robbens S."/>
            <person name="Werner G."/>
            <person name="Dubchak I."/>
            <person name="Pazour G.J."/>
            <person name="Ren Q."/>
            <person name="Paulsen I."/>
            <person name="Delwiche C."/>
            <person name="Schmutz J."/>
            <person name="Rokhsar D."/>
            <person name="Van de Peer Y."/>
            <person name="Moreau H."/>
            <person name="Grigoriev I.V."/>
        </authorList>
    </citation>
    <scope>NUCLEOTIDE SEQUENCE [LARGE SCALE GENOMIC DNA]</scope>
    <source>
        <strain evidence="3 4">CCE9901</strain>
    </source>
</reference>
<protein>
    <submittedName>
        <fullName evidence="3">Uncharacterized protein</fullName>
    </submittedName>
</protein>
<feature type="region of interest" description="Disordered" evidence="1">
    <location>
        <begin position="112"/>
        <end position="145"/>
    </location>
</feature>
<dbReference type="PROSITE" id="PS51257">
    <property type="entry name" value="PROKAR_LIPOPROTEIN"/>
    <property type="match status" value="1"/>
</dbReference>
<feature type="chain" id="PRO_5002672061" evidence="2">
    <location>
        <begin position="29"/>
        <end position="145"/>
    </location>
</feature>
<sequence>MLGKTLKFQALVIALVAVSCVIEDGAQAIAKKITRCVVRDFTLATVSHIAAGAASSTKKALAKVMLLMHAFSLFDVYVRGSSCCPTKLMAAQACAGALAYGLYGGALPIPKIGGGKKKSAKKSSSSAKKATPKRASSRSSSRSRK</sequence>
<dbReference type="HOGENOM" id="CLU_1790152_0_0_1"/>
<accession>A4S134</accession>
<evidence type="ECO:0000313" key="4">
    <source>
        <dbReference type="Proteomes" id="UP000001568"/>
    </source>
</evidence>
<gene>
    <name evidence="3" type="ORF">OSTLU_32959</name>
</gene>
<proteinExistence type="predicted"/>
<organism evidence="3 4">
    <name type="scientific">Ostreococcus lucimarinus (strain CCE9901)</name>
    <dbReference type="NCBI Taxonomy" id="436017"/>
    <lineage>
        <taxon>Eukaryota</taxon>
        <taxon>Viridiplantae</taxon>
        <taxon>Chlorophyta</taxon>
        <taxon>Mamiellophyceae</taxon>
        <taxon>Mamiellales</taxon>
        <taxon>Bathycoccaceae</taxon>
        <taxon>Ostreococcus</taxon>
    </lineage>
</organism>
<name>A4S134_OSTLU</name>
<evidence type="ECO:0000256" key="2">
    <source>
        <dbReference type="SAM" id="SignalP"/>
    </source>
</evidence>
<dbReference type="Gramene" id="ABO97375">
    <property type="protein sequence ID" value="ABO97375"/>
    <property type="gene ID" value="OSTLU_32959"/>
</dbReference>